<evidence type="ECO:0000313" key="2">
    <source>
        <dbReference type="EMBL" id="HEL66002.1"/>
    </source>
</evidence>
<keyword evidence="1" id="KW-0472">Membrane</keyword>
<dbReference type="AlphaFoldDB" id="A0A7C2EJF8"/>
<comment type="caution">
    <text evidence="2">The sequence shown here is derived from an EMBL/GenBank/DDBJ whole genome shotgun (WGS) entry which is preliminary data.</text>
</comment>
<dbReference type="InterPro" id="IPR032585">
    <property type="entry name" value="DUF4912"/>
</dbReference>
<keyword evidence="1" id="KW-0812">Transmembrane</keyword>
<name>A0A7C2EJF8_9THEO</name>
<sequence>MAAFAWLIIGLVLLAAVTLIIFWSSRRPVKKWGEASPETLPATDTEFAAELSPATPPQPATPRIAVPELPRRYGEDRLVLLARDPYWLFAYWEISATKQEEFSTRYGPEIWQSSRPLLRLYDVTGVEFQGNNANTYVDIAINEESDNWYIEVGQPNRAFCVDLGRVLPTGQFVTLLRSNIAHTPRASLSECCDEEWMWLEGIYQSLFRYQFGVSSPLLIEEVKARMGKGVIPLGIASPVILPPPSVGRQ</sequence>
<accession>A0A7C2EJF8</accession>
<evidence type="ECO:0000256" key="1">
    <source>
        <dbReference type="SAM" id="Phobius"/>
    </source>
</evidence>
<feature type="transmembrane region" description="Helical" evidence="1">
    <location>
        <begin position="6"/>
        <end position="23"/>
    </location>
</feature>
<dbReference type="EMBL" id="DSMU01000308">
    <property type="protein sequence ID" value="HEL66002.1"/>
    <property type="molecule type" value="Genomic_DNA"/>
</dbReference>
<organism evidence="2">
    <name type="scientific">Ammonifex degensii</name>
    <dbReference type="NCBI Taxonomy" id="42838"/>
    <lineage>
        <taxon>Bacteria</taxon>
        <taxon>Bacillati</taxon>
        <taxon>Bacillota</taxon>
        <taxon>Clostridia</taxon>
        <taxon>Thermoanaerobacterales</taxon>
        <taxon>Thermoanaerobacteraceae</taxon>
        <taxon>Ammonifex</taxon>
    </lineage>
</organism>
<gene>
    <name evidence="2" type="ORF">ENQ34_04920</name>
</gene>
<keyword evidence="1" id="KW-1133">Transmembrane helix</keyword>
<dbReference type="Pfam" id="PF16258">
    <property type="entry name" value="DUF4912"/>
    <property type="match status" value="1"/>
</dbReference>
<proteinExistence type="predicted"/>
<reference evidence="2" key="1">
    <citation type="journal article" date="2020" name="mSystems">
        <title>Genome- and Community-Level Interaction Insights into Carbon Utilization and Element Cycling Functions of Hydrothermarchaeota in Hydrothermal Sediment.</title>
        <authorList>
            <person name="Zhou Z."/>
            <person name="Liu Y."/>
            <person name="Xu W."/>
            <person name="Pan J."/>
            <person name="Luo Z.H."/>
            <person name="Li M."/>
        </authorList>
    </citation>
    <scope>NUCLEOTIDE SEQUENCE [LARGE SCALE GENOMIC DNA]</scope>
    <source>
        <strain evidence="2">SpSt-300</strain>
    </source>
</reference>
<protein>
    <submittedName>
        <fullName evidence="2">DUF4912 domain-containing protein</fullName>
    </submittedName>
</protein>